<proteinExistence type="predicted"/>
<name>A0A5C3LSE0_9AGAR</name>
<keyword evidence="2" id="KW-1185">Reference proteome</keyword>
<reference evidence="1 2" key="1">
    <citation type="journal article" date="2019" name="Nat. Ecol. Evol.">
        <title>Megaphylogeny resolves global patterns of mushroom evolution.</title>
        <authorList>
            <person name="Varga T."/>
            <person name="Krizsan K."/>
            <person name="Foldi C."/>
            <person name="Dima B."/>
            <person name="Sanchez-Garcia M."/>
            <person name="Sanchez-Ramirez S."/>
            <person name="Szollosi G.J."/>
            <person name="Szarkandi J.G."/>
            <person name="Papp V."/>
            <person name="Albert L."/>
            <person name="Andreopoulos W."/>
            <person name="Angelini C."/>
            <person name="Antonin V."/>
            <person name="Barry K.W."/>
            <person name="Bougher N.L."/>
            <person name="Buchanan P."/>
            <person name="Buyck B."/>
            <person name="Bense V."/>
            <person name="Catcheside P."/>
            <person name="Chovatia M."/>
            <person name="Cooper J."/>
            <person name="Damon W."/>
            <person name="Desjardin D."/>
            <person name="Finy P."/>
            <person name="Geml J."/>
            <person name="Haridas S."/>
            <person name="Hughes K."/>
            <person name="Justo A."/>
            <person name="Karasinski D."/>
            <person name="Kautmanova I."/>
            <person name="Kiss B."/>
            <person name="Kocsube S."/>
            <person name="Kotiranta H."/>
            <person name="LaButti K.M."/>
            <person name="Lechner B.E."/>
            <person name="Liimatainen K."/>
            <person name="Lipzen A."/>
            <person name="Lukacs Z."/>
            <person name="Mihaltcheva S."/>
            <person name="Morgado L.N."/>
            <person name="Niskanen T."/>
            <person name="Noordeloos M.E."/>
            <person name="Ohm R.A."/>
            <person name="Ortiz-Santana B."/>
            <person name="Ovrebo C."/>
            <person name="Racz N."/>
            <person name="Riley R."/>
            <person name="Savchenko A."/>
            <person name="Shiryaev A."/>
            <person name="Soop K."/>
            <person name="Spirin V."/>
            <person name="Szebenyi C."/>
            <person name="Tomsovsky M."/>
            <person name="Tulloss R.E."/>
            <person name="Uehling J."/>
            <person name="Grigoriev I.V."/>
            <person name="Vagvolgyi C."/>
            <person name="Papp T."/>
            <person name="Martin F.M."/>
            <person name="Miettinen O."/>
            <person name="Hibbett D.S."/>
            <person name="Nagy L.G."/>
        </authorList>
    </citation>
    <scope>NUCLEOTIDE SEQUENCE [LARGE SCALE GENOMIC DNA]</scope>
    <source>
        <strain evidence="1 2">CBS 166.37</strain>
    </source>
</reference>
<dbReference type="EMBL" id="ML213626">
    <property type="protein sequence ID" value="TFK34976.1"/>
    <property type="molecule type" value="Genomic_DNA"/>
</dbReference>
<sequence length="204" mass="24759">MLLWSNAKILDRSQRESTLHDPEMVHNPEISERTHFHDPELTLDGYKWQITKYRSHNPEMQWLFLFNDVSNSYGLMRRRWIDLENHPFFMIQKCEFESHWEHLLYKSNAKTLDIYLRLRNNKLFMIQQYEFKSHWEYYGDDVANFFLMHLSITRRLYITEHVYTSSIYQDVYAMLYQEHTSLFPVHNGNAPEAFIPTSLPKNAS</sequence>
<dbReference type="Proteomes" id="UP000308652">
    <property type="component" value="Unassembled WGS sequence"/>
</dbReference>
<organism evidence="1 2">
    <name type="scientific">Crucibulum laeve</name>
    <dbReference type="NCBI Taxonomy" id="68775"/>
    <lineage>
        <taxon>Eukaryota</taxon>
        <taxon>Fungi</taxon>
        <taxon>Dikarya</taxon>
        <taxon>Basidiomycota</taxon>
        <taxon>Agaricomycotina</taxon>
        <taxon>Agaricomycetes</taxon>
        <taxon>Agaricomycetidae</taxon>
        <taxon>Agaricales</taxon>
        <taxon>Agaricineae</taxon>
        <taxon>Nidulariaceae</taxon>
        <taxon>Crucibulum</taxon>
    </lineage>
</organism>
<evidence type="ECO:0000313" key="1">
    <source>
        <dbReference type="EMBL" id="TFK34976.1"/>
    </source>
</evidence>
<evidence type="ECO:0000313" key="2">
    <source>
        <dbReference type="Proteomes" id="UP000308652"/>
    </source>
</evidence>
<dbReference type="AlphaFoldDB" id="A0A5C3LSE0"/>
<gene>
    <name evidence="1" type="ORF">BDQ12DRAFT_668984</name>
</gene>
<accession>A0A5C3LSE0</accession>
<protein>
    <submittedName>
        <fullName evidence="1">Uncharacterized protein</fullName>
    </submittedName>
</protein>